<accession>A0A0A0Q0J3</accession>
<evidence type="ECO:0000313" key="1">
    <source>
        <dbReference type="EMBL" id="AHY25028.1"/>
    </source>
</evidence>
<protein>
    <submittedName>
        <fullName evidence="1">Uncharacterized protein</fullName>
    </submittedName>
</protein>
<dbReference type="InterPro" id="IPR022558">
    <property type="entry name" value="DUF2654"/>
</dbReference>
<organism evidence="1 2">
    <name type="scientific">Pectobacterium bacteriophage PM2</name>
    <dbReference type="NCBI Taxonomy" id="1429794"/>
    <lineage>
        <taxon>Viruses</taxon>
        <taxon>Duplodnaviria</taxon>
        <taxon>Heunggongvirae</taxon>
        <taxon>Uroviricota</taxon>
        <taxon>Caudoviricetes</taxon>
        <taxon>Pantevenvirales</taxon>
        <taxon>Straboviridae</taxon>
        <taxon>Tevenvirinae</taxon>
        <taxon>Mosugukvirus</taxon>
        <taxon>Mosugukvirus pm2</taxon>
    </lineage>
</organism>
<dbReference type="GeneID" id="26637959"/>
<sequence length="124" mass="14587">MLQPGDAFYAEINHDHDIDNSSELSSQYTDEQLDEAIERIEQETSNEARIKAHSILKKNKREIKRLNDLASGAVLENNFDSYSYAIKKLRKIYRQPTNETIITTMWQTTRQQIWNLINDRSKEI</sequence>
<dbReference type="Pfam" id="PF10849">
    <property type="entry name" value="DUF2654"/>
    <property type="match status" value="1"/>
</dbReference>
<dbReference type="OrthoDB" id="17010at10239"/>
<dbReference type="Proteomes" id="UP000030739">
    <property type="component" value="Segment"/>
</dbReference>
<dbReference type="RefSeq" id="YP_009211487.1">
    <property type="nucleotide sequence ID" value="NC_028940.1"/>
</dbReference>
<keyword evidence="2" id="KW-1185">Reference proteome</keyword>
<proteinExistence type="predicted"/>
<evidence type="ECO:0000313" key="2">
    <source>
        <dbReference type="Proteomes" id="UP000030739"/>
    </source>
</evidence>
<dbReference type="EMBL" id="KF835987">
    <property type="protein sequence ID" value="AHY25028.1"/>
    <property type="molecule type" value="Genomic_DNA"/>
</dbReference>
<dbReference type="KEGG" id="vg:26637959"/>
<name>A0A0A0Q0J3_9CAUD</name>
<reference evidence="1 2" key="1">
    <citation type="journal article" date="2015" name="Plant Pathol. J.">
        <title>Isolation and Genomic Characterization of the T4-Like Bacteriophage PM2 Infecting Pectobacterium carotovorum subsp. carotovorum.</title>
        <authorList>
            <person name="Lim J.A."/>
            <person name="Lee D.H."/>
            <person name="Heu S."/>
        </authorList>
    </citation>
    <scope>NUCLEOTIDE SEQUENCE [LARGE SCALE GENOMIC DNA]</scope>
</reference>
<gene>
    <name evidence="1" type="ORF">PM2_066</name>
</gene>